<dbReference type="Proteomes" id="UP000887565">
    <property type="component" value="Unplaced"/>
</dbReference>
<reference evidence="3" key="1">
    <citation type="submission" date="2022-11" db="UniProtKB">
        <authorList>
            <consortium name="WormBaseParasite"/>
        </authorList>
    </citation>
    <scope>IDENTIFICATION</scope>
</reference>
<dbReference type="WBParaSite" id="nRc.2.0.1.t36003-RA">
    <property type="protein sequence ID" value="nRc.2.0.1.t36003-RA"/>
    <property type="gene ID" value="nRc.2.0.1.g36003"/>
</dbReference>
<keyword evidence="2" id="KW-1185">Reference proteome</keyword>
<feature type="compositionally biased region" description="Basic residues" evidence="1">
    <location>
        <begin position="30"/>
        <end position="39"/>
    </location>
</feature>
<evidence type="ECO:0000313" key="3">
    <source>
        <dbReference type="WBParaSite" id="nRc.2.0.1.t36003-RA"/>
    </source>
</evidence>
<accession>A0A915KB50</accession>
<dbReference type="AlphaFoldDB" id="A0A915KB50"/>
<feature type="compositionally biased region" description="Basic and acidic residues" evidence="1">
    <location>
        <begin position="53"/>
        <end position="66"/>
    </location>
</feature>
<feature type="region of interest" description="Disordered" evidence="1">
    <location>
        <begin position="30"/>
        <end position="66"/>
    </location>
</feature>
<protein>
    <submittedName>
        <fullName evidence="3">Uncharacterized protein</fullName>
    </submittedName>
</protein>
<evidence type="ECO:0000313" key="2">
    <source>
        <dbReference type="Proteomes" id="UP000887565"/>
    </source>
</evidence>
<name>A0A915KB50_ROMCU</name>
<proteinExistence type="predicted"/>
<sequence>MIKLIRRWAVNLRAPLRLLMRRDLRSRRPLIRKSCRRKSERAETSMRKMSKVPQHDLKNEKTRQTA</sequence>
<organism evidence="2 3">
    <name type="scientific">Romanomermis culicivorax</name>
    <name type="common">Nematode worm</name>
    <dbReference type="NCBI Taxonomy" id="13658"/>
    <lineage>
        <taxon>Eukaryota</taxon>
        <taxon>Metazoa</taxon>
        <taxon>Ecdysozoa</taxon>
        <taxon>Nematoda</taxon>
        <taxon>Enoplea</taxon>
        <taxon>Dorylaimia</taxon>
        <taxon>Mermithida</taxon>
        <taxon>Mermithoidea</taxon>
        <taxon>Mermithidae</taxon>
        <taxon>Romanomermis</taxon>
    </lineage>
</organism>
<evidence type="ECO:0000256" key="1">
    <source>
        <dbReference type="SAM" id="MobiDB-lite"/>
    </source>
</evidence>